<protein>
    <submittedName>
        <fullName evidence="1">Uncharacterized protein</fullName>
    </submittedName>
</protein>
<accession>A0ACB8UUR8</accession>
<reference evidence="1" key="1">
    <citation type="journal article" date="2022" name="bioRxiv">
        <title>Population genetic analysis of Ophidiomyces ophidiicola, the causative agent of snake fungal disease, indicates recent introductions to the USA.</title>
        <authorList>
            <person name="Ladner J.T."/>
            <person name="Palmer J.M."/>
            <person name="Ettinger C.L."/>
            <person name="Stajich J.E."/>
            <person name="Farrell T.M."/>
            <person name="Glorioso B.M."/>
            <person name="Lawson B."/>
            <person name="Price S.J."/>
            <person name="Stengle A.G."/>
            <person name="Grear D.A."/>
            <person name="Lorch J.M."/>
        </authorList>
    </citation>
    <scope>NUCLEOTIDE SEQUENCE</scope>
    <source>
        <strain evidence="1">NWHC 24266-5</strain>
    </source>
</reference>
<sequence length="921" mass="102234">METSSFQEPCTLDYARFHGITHNHLASDPLTLIPPAANRDSVACTPLTLDTLQARRLFNQKEKLSVDKRGAAFLTSITRFGVPHSLGVDACDPESSDRLRISNIAIDFPLLLTDHEHDMYMFRDISSLDSTEISLSLEQIDDENDEGFTFPRYVWDLPSQIHDQVAMEKLNCTKEAILFMQQIWTTHDPTPGHIKANMCEPITPPLPPRTPPSIPFIPSSPNMEMRLLSEPPTPDIPEHGLIENALIEDSRMLSEMMPSNTATSGFFQDAFRQLVEPVEEQFISNRNFALPIKRSLVLSIKVDGPLTPPVSAKKRRVTEEQKSLEETLAAASLKIEPSSDPDIPPKFNVLLEVSSLAQSQVESKLISERIRGIPAETRVQVPVLADPFPDSLWPSTTSILRLECSRRAESIENDDTINITRSSLTIEKEEWDLRWNPFPAGISPLQVMEIIDEEDGTNMPFILARSPSKLCIQKPKVADDFREILHEPNVLLKETTPFSGAIGPVTDGPNSNESDNTSNVHSSWSRKAQILNDQSYPSLPMPKSDLLASQFSARIHLSNFMNVRQKAIPKGVVQTNFPGNNKTADVLCSSRENSLGKTCAAFDCPILKPPNLIEPSFPLTLMISNSVLRAYQSMIRALESHPIPKTLLFRDFDLLAIASERAILEIEFGSNSPSIGHKPFRQPTKAGNSKCGDADIIVSPTAAIILTSSQEVTQRYLPGHSSAGVGVGSRLRSPLQERIYFTCSRYEYLYVLICHPFSSNGIDTSICDNTLTAVRTLTSFCSSISKTCAVVPLIVSAAADHAAVWILNLAKKHAVLMPWDEPLLGGKGVVNTQWAPTPPEDPSLWELFLYHAGLNCFAAQMVLYSRVLPSCAHSEENDTNRAPAALSAFVELTSSERRRMYKHILGDRLIERVNSCLNSVW</sequence>
<comment type="caution">
    <text evidence="1">The sequence shown here is derived from an EMBL/GenBank/DDBJ whole genome shotgun (WGS) entry which is preliminary data.</text>
</comment>
<dbReference type="EMBL" id="JALBCA010000061">
    <property type="protein sequence ID" value="KAI2385270.1"/>
    <property type="molecule type" value="Genomic_DNA"/>
</dbReference>
<organism evidence="1">
    <name type="scientific">Ophidiomyces ophidiicola</name>
    <dbReference type="NCBI Taxonomy" id="1387563"/>
    <lineage>
        <taxon>Eukaryota</taxon>
        <taxon>Fungi</taxon>
        <taxon>Dikarya</taxon>
        <taxon>Ascomycota</taxon>
        <taxon>Pezizomycotina</taxon>
        <taxon>Eurotiomycetes</taxon>
        <taxon>Eurotiomycetidae</taxon>
        <taxon>Onygenales</taxon>
        <taxon>Onygenaceae</taxon>
        <taxon>Ophidiomyces</taxon>
    </lineage>
</organism>
<proteinExistence type="predicted"/>
<name>A0ACB8UUR8_9EURO</name>
<evidence type="ECO:0000313" key="1">
    <source>
        <dbReference type="EMBL" id="KAI2385270.1"/>
    </source>
</evidence>
<gene>
    <name evidence="1" type="ORF">LOY88_004221</name>
</gene>